<evidence type="ECO:0008006" key="6">
    <source>
        <dbReference type="Google" id="ProtNLM"/>
    </source>
</evidence>
<keyword evidence="1" id="KW-0732">Signal</keyword>
<dbReference type="Proteomes" id="UP000290204">
    <property type="component" value="Unassembled WGS sequence"/>
</dbReference>
<comment type="caution">
    <text evidence="4">The sequence shown here is derived from an EMBL/GenBank/DDBJ whole genome shotgun (WGS) entry which is preliminary data.</text>
</comment>
<dbReference type="Pfam" id="PF20736">
    <property type="entry name" value="Glyco_hydro127M"/>
    <property type="match status" value="1"/>
</dbReference>
<dbReference type="OrthoDB" id="9757939at2"/>
<evidence type="ECO:0000259" key="2">
    <source>
        <dbReference type="Pfam" id="PF07944"/>
    </source>
</evidence>
<protein>
    <recommendedName>
        <fullName evidence="6">Transcriptional initiation protein Tat</fullName>
    </recommendedName>
</protein>
<dbReference type="EMBL" id="SDHW01000001">
    <property type="protein sequence ID" value="RXK62023.1"/>
    <property type="molecule type" value="Genomic_DNA"/>
</dbReference>
<evidence type="ECO:0000259" key="3">
    <source>
        <dbReference type="Pfam" id="PF20736"/>
    </source>
</evidence>
<reference evidence="4 5" key="1">
    <citation type="submission" date="2019-01" db="EMBL/GenBank/DDBJ databases">
        <title>Lacibacter sp. strain TTM-7.</title>
        <authorList>
            <person name="Chen W.-M."/>
        </authorList>
    </citation>
    <scope>NUCLEOTIDE SEQUENCE [LARGE SCALE GENOMIC DNA]</scope>
    <source>
        <strain evidence="4 5">TTM-7</strain>
    </source>
</reference>
<dbReference type="InterPro" id="IPR008928">
    <property type="entry name" value="6-hairpin_glycosidase_sf"/>
</dbReference>
<dbReference type="PANTHER" id="PTHR31151:SF0">
    <property type="entry name" value="PROLINE-TRNA LIGASE (DUF1680)"/>
    <property type="match status" value="1"/>
</dbReference>
<dbReference type="PANTHER" id="PTHR31151">
    <property type="entry name" value="PROLINE-TRNA LIGASE (DUF1680)"/>
    <property type="match status" value="1"/>
</dbReference>
<gene>
    <name evidence="4" type="ORF">ESA94_03130</name>
</gene>
<evidence type="ECO:0000313" key="4">
    <source>
        <dbReference type="EMBL" id="RXK62023.1"/>
    </source>
</evidence>
<dbReference type="Pfam" id="PF07944">
    <property type="entry name" value="Beta-AFase-like_GH127_cat"/>
    <property type="match status" value="1"/>
</dbReference>
<sequence length="693" mass="78665">MNKKNQATKKLKQAAAVCAFALTAFGAFAQDKITNVKRPSTKTANTFYTGNRLPLQPLSFVKLPAGSVKPGGWVLKYLELQRDGLTGQLGSISAWLEKNNNAWFSNDGKGDHGWEEVPYWLKGYGNLGYALNDATIIAETKLWLNKVFESQQPDGYFGPKLSPNDRKEIPDLWPNMLMLWTLQSYYEYTNDARVIPFMLKYSKWLMNVPDEKLLKTYWENSRGGDNLYSVYWLYNRTGEKWLLDLAHKIHRNTADWSQKNNLPNWHNVNVAQCFREPATYYMQTKDSNHLKATYNDFFLIRTLYGQVPGGMFGADENARRGYDDPRQAVETCGLVEQMASNELLVGITGDPFWADHCENVAFNSYPAAVMPDFKGLRYLTAPNMAVSDSRNHAPGIQNEGPFLMMNPFSSRCCQHNHAMGWPYYNEHLWMATPDNGIVAMLYSESEVRAKVGSGKGTEVTLKQSTHYPFDDKIKIEVNAAAATNFPLYMRIPAWCSNATISINGVAQNVSFEAGSYARIERKWKQGDVVELTVPMKLQKDVWAKNKNSVSINYGPLTFSLKIEEQYKLMDSKKSAIGDSKWQANADQSKWPSFEIYPASMWNYGLLLNDQPLEQQFEIVKKSWPTNNFPFTQDAVPFMIKAKGKIIPEWILDKNGLVDLLPQSPVQTSTKAQNIELIPMGAARLRISSFPVVK</sequence>
<feature type="chain" id="PRO_5020768013" description="Transcriptional initiation protein Tat" evidence="1">
    <location>
        <begin position="30"/>
        <end position="693"/>
    </location>
</feature>
<dbReference type="RefSeq" id="WP_129129395.1">
    <property type="nucleotide sequence ID" value="NZ_SDHW01000001.1"/>
</dbReference>
<feature type="signal peptide" evidence="1">
    <location>
        <begin position="1"/>
        <end position="29"/>
    </location>
</feature>
<evidence type="ECO:0000313" key="5">
    <source>
        <dbReference type="Proteomes" id="UP000290204"/>
    </source>
</evidence>
<name>A0A4Q1CLX9_9BACT</name>
<feature type="domain" description="Non-reducing end beta-L-arabinofuranosidase-like GH127 catalytic" evidence="2">
    <location>
        <begin position="63"/>
        <end position="425"/>
    </location>
</feature>
<dbReference type="GO" id="GO:0005975">
    <property type="term" value="P:carbohydrate metabolic process"/>
    <property type="evidence" value="ECO:0007669"/>
    <property type="project" value="InterPro"/>
</dbReference>
<dbReference type="InterPro" id="IPR012878">
    <property type="entry name" value="Beta-AFase-like_GH127_cat"/>
</dbReference>
<feature type="domain" description="Non-reducing end beta-L-arabinofuranosidase-like GH127 middle" evidence="3">
    <location>
        <begin position="437"/>
        <end position="535"/>
    </location>
</feature>
<organism evidence="4 5">
    <name type="scientific">Lacibacter luteus</name>
    <dbReference type="NCBI Taxonomy" id="2508719"/>
    <lineage>
        <taxon>Bacteria</taxon>
        <taxon>Pseudomonadati</taxon>
        <taxon>Bacteroidota</taxon>
        <taxon>Chitinophagia</taxon>
        <taxon>Chitinophagales</taxon>
        <taxon>Chitinophagaceae</taxon>
        <taxon>Lacibacter</taxon>
    </lineage>
</organism>
<proteinExistence type="predicted"/>
<dbReference type="AlphaFoldDB" id="A0A4Q1CLX9"/>
<dbReference type="InterPro" id="IPR049046">
    <property type="entry name" value="Beta-AFase-like_GH127_middle"/>
</dbReference>
<keyword evidence="5" id="KW-1185">Reference proteome</keyword>
<dbReference type="SUPFAM" id="SSF48208">
    <property type="entry name" value="Six-hairpin glycosidases"/>
    <property type="match status" value="1"/>
</dbReference>
<evidence type="ECO:0000256" key="1">
    <source>
        <dbReference type="SAM" id="SignalP"/>
    </source>
</evidence>
<accession>A0A4Q1CLX9</accession>